<feature type="transmembrane region" description="Helical" evidence="5">
    <location>
        <begin position="487"/>
        <end position="506"/>
    </location>
</feature>
<proteinExistence type="predicted"/>
<accession>A0A7L9FGE3</accession>
<feature type="transmembrane region" description="Helical" evidence="5">
    <location>
        <begin position="287"/>
        <end position="312"/>
    </location>
</feature>
<feature type="transmembrane region" description="Helical" evidence="5">
    <location>
        <begin position="152"/>
        <end position="174"/>
    </location>
</feature>
<evidence type="ECO:0000313" key="6">
    <source>
        <dbReference type="EMBL" id="QOJ78777.1"/>
    </source>
</evidence>
<dbReference type="GeneID" id="59149935"/>
<dbReference type="GO" id="GO:0016020">
    <property type="term" value="C:membrane"/>
    <property type="evidence" value="ECO:0007669"/>
    <property type="project" value="UniProtKB-SubCell"/>
</dbReference>
<organism evidence="6 7">
    <name type="scientific">Infirmifilum lucidum</name>
    <dbReference type="NCBI Taxonomy" id="2776706"/>
    <lineage>
        <taxon>Archaea</taxon>
        <taxon>Thermoproteota</taxon>
        <taxon>Thermoprotei</taxon>
        <taxon>Thermofilales</taxon>
        <taxon>Thermofilaceae</taxon>
        <taxon>Infirmifilum</taxon>
    </lineage>
</organism>
<evidence type="ECO:0000256" key="1">
    <source>
        <dbReference type="ARBA" id="ARBA00004141"/>
    </source>
</evidence>
<feature type="transmembrane region" description="Helical" evidence="5">
    <location>
        <begin position="84"/>
        <end position="109"/>
    </location>
</feature>
<dbReference type="PANTHER" id="PTHR47547">
    <property type="match status" value="1"/>
</dbReference>
<keyword evidence="7" id="KW-1185">Reference proteome</keyword>
<dbReference type="Proteomes" id="UP000594121">
    <property type="component" value="Chromosome"/>
</dbReference>
<feature type="transmembrane region" description="Helical" evidence="5">
    <location>
        <begin position="228"/>
        <end position="250"/>
    </location>
</feature>
<keyword evidence="3 5" id="KW-1133">Transmembrane helix</keyword>
<dbReference type="EMBL" id="CP062310">
    <property type="protein sequence ID" value="QOJ78777.1"/>
    <property type="molecule type" value="Genomic_DNA"/>
</dbReference>
<sequence>MSNQLRRVLGLLLLSGVSMGSIIGSGIFSTPGLLASVAGPSAVLAVLLMGFLTLVLGLIYAELGSMLPRAGGIYYFPREVLGDFAGFITGWGYYISCVVGTAAIVYAFVLYLSFYIPWLASGLTLTPHGVAVALAILAVVTYANVRGVRVGAGVSLALTVAKILALAAVALALLSSFKPQNFTPVAPFGLQGVALAIAFGFWMYAGVESVTLVGEEVRDPDRNILRGLLLTVLLVTLVYVLVFTSFVGSIDWARLGLKEGDWGSLANLSSPLADLAGALGLEPVAHLAFIGASLSTLGCFSAWVLLQGRVAFALARESRLWGRLAEIHGKYGTPANAIVFSSALTGLVMLAVPSFPNVVLLSMMASFLAYATGSLSLPVSRKTMLDRNRPFAAPAPLLLGWVGFVFATLYMYWACWPWTLTGSLLMLLGVPVYLAYSKPEGRAREALWLPAYIALVPLFSLLGDKTFTYNNFLPIEPLGILATPLDALALVAVASAFYAIGYYSAVKSSRKTA</sequence>
<comment type="subcellular location">
    <subcellularLocation>
        <location evidence="1">Membrane</location>
        <topology evidence="1">Multi-pass membrane protein</topology>
    </subcellularLocation>
</comment>
<dbReference type="RefSeq" id="WP_192818749.1">
    <property type="nucleotide sequence ID" value="NZ_CP062310.1"/>
</dbReference>
<feature type="transmembrane region" description="Helical" evidence="5">
    <location>
        <begin position="448"/>
        <end position="467"/>
    </location>
</feature>
<feature type="transmembrane region" description="Helical" evidence="5">
    <location>
        <begin position="358"/>
        <end position="379"/>
    </location>
</feature>
<feature type="transmembrane region" description="Helical" evidence="5">
    <location>
        <begin position="418"/>
        <end position="436"/>
    </location>
</feature>
<feature type="transmembrane region" description="Helical" evidence="5">
    <location>
        <begin position="115"/>
        <end position="140"/>
    </location>
</feature>
<evidence type="ECO:0000313" key="7">
    <source>
        <dbReference type="Proteomes" id="UP000594121"/>
    </source>
</evidence>
<evidence type="ECO:0000256" key="2">
    <source>
        <dbReference type="ARBA" id="ARBA00022692"/>
    </source>
</evidence>
<dbReference type="Pfam" id="PF13520">
    <property type="entry name" value="AA_permease_2"/>
    <property type="match status" value="1"/>
</dbReference>
<feature type="transmembrane region" description="Helical" evidence="5">
    <location>
        <begin position="44"/>
        <end position="63"/>
    </location>
</feature>
<dbReference type="FunCoup" id="A0A7L9FGE3">
    <property type="interactions" value="25"/>
</dbReference>
<feature type="transmembrane region" description="Helical" evidence="5">
    <location>
        <begin position="186"/>
        <end position="207"/>
    </location>
</feature>
<protein>
    <submittedName>
        <fullName evidence="6">Amino acid permease</fullName>
    </submittedName>
</protein>
<dbReference type="GO" id="GO:0022857">
    <property type="term" value="F:transmembrane transporter activity"/>
    <property type="evidence" value="ECO:0007669"/>
    <property type="project" value="InterPro"/>
</dbReference>
<dbReference type="AlphaFoldDB" id="A0A7L9FGE3"/>
<dbReference type="InterPro" id="IPR002293">
    <property type="entry name" value="AA/rel_permease1"/>
</dbReference>
<dbReference type="Gene3D" id="1.20.1740.10">
    <property type="entry name" value="Amino acid/polyamine transporter I"/>
    <property type="match status" value="1"/>
</dbReference>
<evidence type="ECO:0000256" key="3">
    <source>
        <dbReference type="ARBA" id="ARBA00022989"/>
    </source>
</evidence>
<dbReference type="PANTHER" id="PTHR47547:SF1">
    <property type="entry name" value="ASPARTATE-PROTON SYMPORTER"/>
    <property type="match status" value="1"/>
</dbReference>
<keyword evidence="2 5" id="KW-0812">Transmembrane</keyword>
<feature type="transmembrane region" description="Helical" evidence="5">
    <location>
        <begin position="333"/>
        <end position="352"/>
    </location>
</feature>
<gene>
    <name evidence="6" type="ORF">IG193_08525</name>
</gene>
<dbReference type="KEGG" id="thel:IG193_08525"/>
<reference evidence="6 7" key="1">
    <citation type="submission" date="2020-10" db="EMBL/GenBank/DDBJ databases">
        <title>Thermofilum lucidum 3507LT sp. nov. a novel member of Thermofilaceae family isolated from Chile hot spring, and proposal of description order Thermofilales.</title>
        <authorList>
            <person name="Zayulina K.S."/>
            <person name="Elcheninov A.G."/>
            <person name="Toshchakov S.V."/>
            <person name="Kublanov I.V."/>
        </authorList>
    </citation>
    <scope>NUCLEOTIDE SEQUENCE [LARGE SCALE GENOMIC DNA]</scope>
    <source>
        <strain evidence="6 7">3507LT</strain>
    </source>
</reference>
<dbReference type="InterPro" id="IPR052962">
    <property type="entry name" value="AA_Transporter_AGT"/>
</dbReference>
<evidence type="ECO:0000256" key="5">
    <source>
        <dbReference type="SAM" id="Phobius"/>
    </source>
</evidence>
<name>A0A7L9FGE3_9CREN</name>
<dbReference type="PIRSF" id="PIRSF006060">
    <property type="entry name" value="AA_transporter"/>
    <property type="match status" value="1"/>
</dbReference>
<dbReference type="InParanoid" id="A0A7L9FGE3"/>
<feature type="transmembrane region" description="Helical" evidence="5">
    <location>
        <begin position="391"/>
        <end position="412"/>
    </location>
</feature>
<keyword evidence="4 5" id="KW-0472">Membrane</keyword>
<evidence type="ECO:0000256" key="4">
    <source>
        <dbReference type="ARBA" id="ARBA00023136"/>
    </source>
</evidence>